<evidence type="ECO:0000259" key="1">
    <source>
        <dbReference type="PROSITE" id="PS51462"/>
    </source>
</evidence>
<dbReference type="EC" id="3.6.1.-" evidence="2"/>
<dbReference type="CDD" id="cd04693">
    <property type="entry name" value="NUDIX_Hydrolase"/>
    <property type="match status" value="1"/>
</dbReference>
<comment type="caution">
    <text evidence="2">The sequence shown here is derived from an EMBL/GenBank/DDBJ whole genome shotgun (WGS) entry which is preliminary data.</text>
</comment>
<dbReference type="PROSITE" id="PS51462">
    <property type="entry name" value="NUDIX"/>
    <property type="match status" value="1"/>
</dbReference>
<feature type="domain" description="Nudix hydrolase" evidence="1">
    <location>
        <begin position="29"/>
        <end position="158"/>
    </location>
</feature>
<evidence type="ECO:0000313" key="3">
    <source>
        <dbReference type="Proteomes" id="UP000190080"/>
    </source>
</evidence>
<dbReference type="PANTHER" id="PTHR10885">
    <property type="entry name" value="ISOPENTENYL-DIPHOSPHATE DELTA-ISOMERASE"/>
    <property type="match status" value="1"/>
</dbReference>
<dbReference type="PANTHER" id="PTHR10885:SF0">
    <property type="entry name" value="ISOPENTENYL-DIPHOSPHATE DELTA-ISOMERASE"/>
    <property type="match status" value="1"/>
</dbReference>
<organism evidence="2 3">
    <name type="scientific">Clostridium oryzae</name>
    <dbReference type="NCBI Taxonomy" id="1450648"/>
    <lineage>
        <taxon>Bacteria</taxon>
        <taxon>Bacillati</taxon>
        <taxon>Bacillota</taxon>
        <taxon>Clostridia</taxon>
        <taxon>Eubacteriales</taxon>
        <taxon>Clostridiaceae</taxon>
        <taxon>Clostridium</taxon>
    </lineage>
</organism>
<dbReference type="EMBL" id="MZGV01000093">
    <property type="protein sequence ID" value="OPJ56635.1"/>
    <property type="molecule type" value="Genomic_DNA"/>
</dbReference>
<accession>A0A1V4IAG9</accession>
<dbReference type="InterPro" id="IPR000086">
    <property type="entry name" value="NUDIX_hydrolase_dom"/>
</dbReference>
<dbReference type="Proteomes" id="UP000190080">
    <property type="component" value="Unassembled WGS sequence"/>
</dbReference>
<protein>
    <submittedName>
        <fullName evidence="2">Nudix hydrolase</fullName>
        <ecNumber evidence="2">3.6.1.-</ecNumber>
    </submittedName>
</protein>
<dbReference type="Pfam" id="PF00293">
    <property type="entry name" value="NUDIX"/>
    <property type="match status" value="1"/>
</dbReference>
<dbReference type="SUPFAM" id="SSF55811">
    <property type="entry name" value="Nudix"/>
    <property type="match status" value="1"/>
</dbReference>
<evidence type="ECO:0000313" key="2">
    <source>
        <dbReference type="EMBL" id="OPJ56635.1"/>
    </source>
</evidence>
<keyword evidence="3" id="KW-1185">Reference proteome</keyword>
<dbReference type="InterPro" id="IPR015797">
    <property type="entry name" value="NUDIX_hydrolase-like_dom_sf"/>
</dbReference>
<dbReference type="STRING" id="1450648.CLORY_42380"/>
<keyword evidence="2" id="KW-0378">Hydrolase</keyword>
<sequence>MMELWDIYDSARNKTNRTMIRGEAFNKGDYHMVIHICIFNSKGEMLIQQRQPFKEGWPDKWDITVGGSAVKDDTSQTAAERELMEELGIKINLQNIRPHLTINFDNGFDDVYLVQKDIDIASLTLQYEEVQSARWASKEEIFSMIDSGEFIPYYQSLIQLFFDSRNQYGCIQTK</sequence>
<name>A0A1V4IAG9_9CLOT</name>
<dbReference type="GO" id="GO:0016787">
    <property type="term" value="F:hydrolase activity"/>
    <property type="evidence" value="ECO:0007669"/>
    <property type="project" value="UniProtKB-KW"/>
</dbReference>
<dbReference type="AlphaFoldDB" id="A0A1V4IAG9"/>
<gene>
    <name evidence="2" type="ORF">CLORY_42380</name>
</gene>
<reference evidence="2 3" key="1">
    <citation type="submission" date="2017-03" db="EMBL/GenBank/DDBJ databases">
        <title>Genome sequence of Clostridium oryzae DSM 28571.</title>
        <authorList>
            <person name="Poehlein A."/>
            <person name="Daniel R."/>
        </authorList>
    </citation>
    <scope>NUCLEOTIDE SEQUENCE [LARGE SCALE GENOMIC DNA]</scope>
    <source>
        <strain evidence="2 3">DSM 28571</strain>
    </source>
</reference>
<dbReference type="Gene3D" id="3.90.79.10">
    <property type="entry name" value="Nucleoside Triphosphate Pyrophosphohydrolase"/>
    <property type="match status" value="1"/>
</dbReference>
<proteinExistence type="predicted"/>